<evidence type="ECO:0000256" key="2">
    <source>
        <dbReference type="ARBA" id="ARBA00022525"/>
    </source>
</evidence>
<evidence type="ECO:0000256" key="1">
    <source>
        <dbReference type="ARBA" id="ARBA00004613"/>
    </source>
</evidence>
<dbReference type="Proteomes" id="UP000182983">
    <property type="component" value="Unassembled WGS sequence"/>
</dbReference>
<dbReference type="Gene3D" id="2.160.20.10">
    <property type="entry name" value="Single-stranded right-handed beta-helix, Pectin lyase-like"/>
    <property type="match status" value="2"/>
</dbReference>
<evidence type="ECO:0000259" key="5">
    <source>
        <dbReference type="SMART" id="SM00912"/>
    </source>
</evidence>
<dbReference type="Pfam" id="PF05860">
    <property type="entry name" value="TPS"/>
    <property type="match status" value="1"/>
</dbReference>
<feature type="domain" description="Filamentous haemagglutinin FhaB/tRNA nuclease CdiA-like TPS" evidence="5">
    <location>
        <begin position="122"/>
        <end position="238"/>
    </location>
</feature>
<feature type="compositionally biased region" description="Basic and acidic residues" evidence="4">
    <location>
        <begin position="4323"/>
        <end position="4333"/>
    </location>
</feature>
<reference evidence="7" key="1">
    <citation type="submission" date="2016-10" db="EMBL/GenBank/DDBJ databases">
        <authorList>
            <person name="Varghese N."/>
            <person name="Submissions S."/>
        </authorList>
    </citation>
    <scope>NUCLEOTIDE SEQUENCE [LARGE SCALE GENOMIC DNA]</scope>
    <source>
        <strain evidence="7">DSM 13234</strain>
    </source>
</reference>
<dbReference type="SUPFAM" id="SSF51126">
    <property type="entry name" value="Pectin lyase-like"/>
    <property type="match status" value="1"/>
</dbReference>
<dbReference type="Pfam" id="PF12545">
    <property type="entry name" value="DUF3739"/>
    <property type="match status" value="1"/>
</dbReference>
<dbReference type="GO" id="GO:0005576">
    <property type="term" value="C:extracellular region"/>
    <property type="evidence" value="ECO:0007669"/>
    <property type="project" value="UniProtKB-SubCell"/>
</dbReference>
<dbReference type="InterPro" id="IPR008638">
    <property type="entry name" value="FhaB/CdiA-like_TPS"/>
</dbReference>
<dbReference type="PANTHER" id="PTHR12338:SF8">
    <property type="entry name" value="HEME_HEMOPEXIN-BINDING PROTEIN"/>
    <property type="match status" value="1"/>
</dbReference>
<comment type="subcellular location">
    <subcellularLocation>
        <location evidence="1">Secreted</location>
    </subcellularLocation>
</comment>
<dbReference type="RefSeq" id="WP_083386850.1">
    <property type="nucleotide sequence ID" value="NZ_FNWO01000022.1"/>
</dbReference>
<name>A0A1H6JZH8_MAGFU</name>
<evidence type="ECO:0000256" key="4">
    <source>
        <dbReference type="SAM" id="MobiDB-lite"/>
    </source>
</evidence>
<dbReference type="SMART" id="SM00912">
    <property type="entry name" value="Haemagg_act"/>
    <property type="match status" value="1"/>
</dbReference>
<dbReference type="OrthoDB" id="1776524at2"/>
<evidence type="ECO:0000313" key="6">
    <source>
        <dbReference type="EMBL" id="SEH66038.1"/>
    </source>
</evidence>
<gene>
    <name evidence="6" type="ORF">SAMN04244559_03345</name>
</gene>
<dbReference type="NCBIfam" id="TIGR01901">
    <property type="entry name" value="adhes_NPXG"/>
    <property type="match status" value="1"/>
</dbReference>
<feature type="region of interest" description="Disordered" evidence="4">
    <location>
        <begin position="4316"/>
        <end position="4342"/>
    </location>
</feature>
<keyword evidence="2" id="KW-0964">Secreted</keyword>
<dbReference type="InterPro" id="IPR050909">
    <property type="entry name" value="Bact_Autotransporter_VF"/>
</dbReference>
<keyword evidence="3" id="KW-0732">Signal</keyword>
<organism evidence="6 7">
    <name type="scientific">Magnetospirillum fulvum</name>
    <name type="common">Rhodospirillum fulvum</name>
    <dbReference type="NCBI Taxonomy" id="1082"/>
    <lineage>
        <taxon>Bacteria</taxon>
        <taxon>Pseudomonadati</taxon>
        <taxon>Pseudomonadota</taxon>
        <taxon>Alphaproteobacteria</taxon>
        <taxon>Rhodospirillales</taxon>
        <taxon>Rhodospirillaceae</taxon>
        <taxon>Magnetospirillum</taxon>
    </lineage>
</organism>
<dbReference type="PANTHER" id="PTHR12338">
    <property type="entry name" value="AUTOTRANSPORTER"/>
    <property type="match status" value="1"/>
</dbReference>
<evidence type="ECO:0000313" key="7">
    <source>
        <dbReference type="Proteomes" id="UP000182983"/>
    </source>
</evidence>
<dbReference type="InterPro" id="IPR012334">
    <property type="entry name" value="Pectin_lyas_fold"/>
</dbReference>
<keyword evidence="7" id="KW-1185">Reference proteome</keyword>
<protein>
    <submittedName>
        <fullName evidence="6">Filamentous hemagglutinin family N-terminal domain-containing protein</fullName>
    </submittedName>
</protein>
<proteinExistence type="predicted"/>
<sequence>MTHSVASRRPYAAAAGVFPFRATVMAGVSVFALLVGLADAEAASLKSSLANAQATQAAANATAIAQSQSAAAVSAASATHASLTRATNSLRAALMAQAQAAAAAVRNSSTNFTGNGLGTGALDPITGETTWIGANAPTTASGNPNDVTIDQTQSRAILTWRTFNVGANTKLTFDQDDTNWVALNRVVGGGTAPSQILGSISAKGTVLVINQNGIVFGAGSQVNVHSLIATTAEIGRSVDGTVARTIAQRNQEFLEYGLTGYAETKDTDAWTAGNSNTFSGRTDEATAPINAEITVEKGATITSTSKGMILLAASTVTNEGHLSAADGQVSLAGLGTGVSSDLTLYASKGSSGSIDQNIRGYAIFSSAGKVVNRGVIEADRGYISLGGGSPHYDSAGTANGIRSTSGTVVNSGILSSTSSVSANGTIDLYGNTITLEAGSVIRIAPDDNGETITQSATSLAAVKPSQVRIGNSPSNIVLAGTAPDGTAGALIAAPSGSVVIGATSGAGFIGGETHVTVNDGAVIDVSGLKNVSVPISAYNLSIPLKGNELADSGGYQSSLLNGKTIMIDARLSGVREDGVAWIGSPLISAAAYYEAVGVSAAQLMTKGGTVILGTGGVTTASTASPATAASVTVNKGALIDVSGGWVTYQAGQIKTSQLLTTDGRVVDIGTASLSDSYLSVYTGASITHGRWGVVETWKTITKGLTGRTTASYREGSDAGTITIKTALAVIEGSISAAAYAGEQQLAKGTAGTATSSVYGDLRALQAARSERPSDGMLFLQLVGDADADSGAIVGAGGSDIVVVADQDYARADGKTILSDRLLSESGLAQVSLWSSGKISVAENATVSLSPGGTFDAYAGRSITIAGTVSVPSGSIRLETAKFANTNVLGSAFSSDDNILVPGSLDIVVTGTLSVAGRWVNDIGKSGLAVEGDAYLDGGSISMISAFNVIDTEVATTSATPSHSTDLGGSIRIDQAKLIDLSGGGRVDKSGRLHLTGKGGDLSLINQTAYFQTVTHEGLGAFSYIGQVGGFRGHFVNSNNITVGIAVNPDKINSTVTFNPDSIRAAGFAGGGTFTLWSPEIKFGSGSGTESALATALPLSFFQKGFSAYAITSYKTDLLPNTLTNASGNSLGGYNAILTTQTFTIKAGETLTLSQSLLPSVLSESQTTALRQLASGGDVASILTAAVPTNMWDQKPVDLTLDGMVELVVEQGGKISAAPGATLTVAKLKNQGLIRLPGGVILQNQTLPSILDPKAVAPVTVYAGHDLDDIFSIEADGTILEAKTSIADPYSSNASVAYHSFVYLLGEMEASDGIVLTSGSVTDLSGVSVLNPYATGANGLGIRTGAVYGGGTIATAAALSNRTDGFYQTDRLSTFLQTVGTLKTGRTLEIASGASLSLDGASDTFTQSVTTVSASGLKSVLSLTQGSSQAVWSDAGTISAPNGFTIASDATISAKGGSSQAEGGTLDLADVVLTQSTTNAANELAADQIKAAGFTTLNARGRLGSDGNVSLVLDRALFVTSRPFNSGVLTGSPTQSNTNAVTLWSGGTLDITAPYIGLLSSMDVLSSTTSGTPSATNTVTLTATKAFDIAGAVLFDRSVATTNLISQGDLRLSGVQDYNVSYLGTAATDTPLTGRLAVNGALSIKAAQIYPTTGSTFAIGATGAITFTRATSGSAPAAPYSAGGSLTVTGSVIHQGGVIRVPLGSLTLDATTGTLTLDTGSYTEVSANGLIIPYGTTTDGTEWYFTPNGGTALSALPEKVMTLRGDEIDVKAGATLNISGGGDATAYEFSAGTGGSRDVLNTYNSDPYTSKTGCTYAGCATAYAIVPGLSDASVAAYDPVYSANYASLTSASEVGKRVQLNLGDGLKWYTLLPAQYASLPGGVLVVEQTATTTRALGSYSTRADGTVLATGVFGDALSGASEPTLRLFAVQSQSVFKKFSTITLTSANDYFSELATEAGTVTPALPVDAGRLVLDAITSLIIKAHVSAAAGEDGRGSKVDIGGTDILIGTADNATVPTGTLYISADSLSNLNAESLLIGAVRTDKSDGTTSLSVSATSITLANDDDHPLTAPEIVLAAKSSIDLADGSAITASGTMADTRSGAYVIGDSTTPGTGIMVRAANGPERLTDRTNYTEQANLSVGAATISGTSVMFDTSGTMSISNALKIKNATSVAMGAGRIGIGAIPGYTGAIVTPDMINVLTQSGGRLTLRSQTSIDFADGNYSFGNIRFDASTLAGAEGGAVTVSATTVTLGNSGTSNRVCTSCESNNGTLSIAANEILFSGGTIATKATTTGAATATLAADIMVTLPKGTAITANNGVLAEDAQILLPKGMVVSLTNGTGLIGPTALADGILAAGTEITVSGSPSIEASGKSFVVSKSLTYRAGLANYTVAAGESIVIATPLTISIPTASAYVLKTETAVSTKNFFAGGVDLTAKKGIFTTGAAGGLDTGSASLTLHTPYLGDRASSAAAGSTIIPSLTLATQSALKINTVGAGSIELAKLGGIPGAGLVLKGNAVEISGTTLHASAGSIDIVSETGITLRNGAVVEAPSYTASFGDSTDSTSATAAAGRVSLTAKAGDIDIGSGTTVSVKGGTGSAGRLELSAVAGDVIFDGTIDGSGATGGVFALESNGPAALVPLNTLIAGKGFTGGFEVHTLSGDLVLSAGETLTSGSVVLTADGGRVAIGGIIDTSGVNGGDITLYGREGVTLEATSRLDAHAKGYASTDPRQAKGGDVTLGTDFATVTGSTADGAVTGTSGTILVKRGAVINVGATQTANRLIPLDSGLGSYYVDADVGGTVTFRAPIVDAGGQQTVDIQIDDAASSVKGARKVTVEGFRRWDLAKVANSTNFTGVTLSNGSITLNAAAGMDTLSALCGSGGGNCALVPTVVSGLNFLSDRDESGTHETVVSFVQDFDISASSANLGGLDTLTDADGASIFHAAPGVELAYEGNITLASSWNLAAGAVDVTKASTAGLMQSESYNGTSVDYVVSGAESEVMSKYTAMLYRTGQSIVGEAPVLTLRSGGDLTINGIINDGFFSFRDTSNETYLLSKTGIAGSNIVSFSSGYTTTYAAGYPTYGADGFMFSLNTSGDIFQDFTARTAIPAVAADPLDYVPYSPSANSAAPPQTGNPFASMDLLPTVDASSQMTSSSYRLVGGAAVSRQGADLKTGTEPTGTNPASTGSVIVNGYSYTTSTSGTTTKYVYNYTFFRSPIREYREGIYSSASDWLENALNNSNLNYGMINNGYGLYFGTTIGNYYQKSLGGNGPTVLVSAKSTSDPNYMIDSLSDLIFVDLDISSATFGRTLNPSADGKDGWTGVTFRDYVKSGADPYLYALYYSNATTVTGASATYTAKDGTAITGGNDFFTVVGVAGTAKNNPYTTKDVSRLALLVSLKTFDYILNTYFDPILPTEASGGTTTTTKVPGLIRTGTGDIGIAAAGTVDLTAGEAVNSTANAVAVYTAGQRAESKTVTAVNVATNTPATVTLNATPSAGGLYLVDGGDLSITAGKDVLGRNGSGDPFSTSPALFTTGIGALAGGDIAVSAGRDIDTVVVAANTATRTVSVDGTANGIQFLNDSDVSVTAGRDILGGVISVASGNATVTAQRDIASSSGGTKQTRLYYLNATATIAAARNASLIGSNTSPQWSKVATLNVTAGGDIDIGASGWPGSVTLAALTGDLTFRNPLYPSQRASILMMPAADGQLVLLAGGEIGTVSLVMLDTDPAYVPGPFYNSNGLNGAIFPTVNSRTTLATLNLYHNQDITHRDDKNPLMVFAGGDITDVTLVSPKQARVVSGGDIVNMVFFGQNLSATDITRIAAAGDITATSAIVASSTISPAGPSVSAAVVQGNTFVIGGPGSFFLEAGGNIGPFLNSANVTIDMKGMGTDWKSYAYGGGVLSVGYDWNPWLKDAVVTSGGADLYVMFGLGKTGPAYDSFREIYVNPTNAGALTWGGYGADLVAWMQARHSEELTDAYHTTDISDDQAYAEFLKLSPLEQRVFLLSKVYFNELKQVAVTTSPSYQKYSRGYDAVNALFPAANGYTANGLEGGASDTARVHTGDLDLRLATLQTTRGGDIRLIGPGGDILAGSVVRTSTQAERRNYYWPIYTGENGWANYRTVRIDSIPVGLEGIITLRGGEIDSFTDGSLVLNQSRLFTQNGGDIVLWSSNADLNAGQGPKTSANYPPISLRFDWNLFAEIDEQAGVAGAGIAAFQPEAGITAPDVYMLAPRGTVDAGDAGIRVAGNLSILAYQVRNADNISVAGQSFGVPVAVGPNLGALTSASDTAAAAAGAAEDAARVSRQTGPRNTDLPSIITFEVVGYGGGDGSDSDRRQQRERSSLYNPNGAVRFTSLGESDTTLRR</sequence>
<evidence type="ECO:0000256" key="3">
    <source>
        <dbReference type="ARBA" id="ARBA00022729"/>
    </source>
</evidence>
<dbReference type="InterPro" id="IPR021026">
    <property type="entry name" value="Filamn_hemagglutn_DUF3739"/>
</dbReference>
<dbReference type="InterPro" id="IPR011050">
    <property type="entry name" value="Pectin_lyase_fold/virulence"/>
</dbReference>
<dbReference type="EMBL" id="FNWO01000022">
    <property type="protein sequence ID" value="SEH66038.1"/>
    <property type="molecule type" value="Genomic_DNA"/>
</dbReference>
<accession>A0A1H6JZH8</accession>